<evidence type="ECO:0000256" key="13">
    <source>
        <dbReference type="ARBA" id="ARBA00041418"/>
    </source>
</evidence>
<dbReference type="PANTHER" id="PTHR30474">
    <property type="entry name" value="CELL CYCLE PROTEIN"/>
    <property type="match status" value="1"/>
</dbReference>
<evidence type="ECO:0000256" key="6">
    <source>
        <dbReference type="ARBA" id="ARBA00022984"/>
    </source>
</evidence>
<evidence type="ECO:0000256" key="15">
    <source>
        <dbReference type="ARBA" id="ARBA00049902"/>
    </source>
</evidence>
<comment type="subcellular location">
    <subcellularLocation>
        <location evidence="1">Membrane</location>
        <topology evidence="1">Multi-pass membrane protein</topology>
    </subcellularLocation>
</comment>
<keyword evidence="7 16" id="KW-1133">Transmembrane helix</keyword>
<dbReference type="STRING" id="1602171.ST44_02745"/>
<dbReference type="GO" id="GO:0008360">
    <property type="term" value="P:regulation of cell shape"/>
    <property type="evidence" value="ECO:0007669"/>
    <property type="project" value="UniProtKB-KW"/>
</dbReference>
<dbReference type="GO" id="GO:0005886">
    <property type="term" value="C:plasma membrane"/>
    <property type="evidence" value="ECO:0007669"/>
    <property type="project" value="TreeGrafter"/>
</dbReference>
<feature type="transmembrane region" description="Helical" evidence="16">
    <location>
        <begin position="340"/>
        <end position="365"/>
    </location>
</feature>
<evidence type="ECO:0000256" key="9">
    <source>
        <dbReference type="ARBA" id="ARBA00032370"/>
    </source>
</evidence>
<keyword evidence="3" id="KW-0808">Transferase</keyword>
<comment type="caution">
    <text evidence="17">The sequence shown here is derived from an EMBL/GenBank/DDBJ whole genome shotgun (WGS) entry which is preliminary data.</text>
</comment>
<dbReference type="GO" id="GO:0008955">
    <property type="term" value="F:peptidoglycan glycosyltransferase activity"/>
    <property type="evidence" value="ECO:0007669"/>
    <property type="project" value="UniProtKB-EC"/>
</dbReference>
<keyword evidence="2" id="KW-0328">Glycosyltransferase</keyword>
<dbReference type="GO" id="GO:0015648">
    <property type="term" value="F:lipid-linked peptidoglycan transporter activity"/>
    <property type="evidence" value="ECO:0007669"/>
    <property type="project" value="TreeGrafter"/>
</dbReference>
<dbReference type="PANTHER" id="PTHR30474:SF2">
    <property type="entry name" value="PEPTIDOGLYCAN GLYCOSYLTRANSFERASE FTSW-RELATED"/>
    <property type="match status" value="1"/>
</dbReference>
<keyword evidence="5" id="KW-0133">Cell shape</keyword>
<accession>A0A0D0I7K4</accession>
<evidence type="ECO:0000256" key="4">
    <source>
        <dbReference type="ARBA" id="ARBA00022692"/>
    </source>
</evidence>
<feature type="transmembrane region" description="Helical" evidence="16">
    <location>
        <begin position="36"/>
        <end position="55"/>
    </location>
</feature>
<feature type="transmembrane region" description="Helical" evidence="16">
    <location>
        <begin position="302"/>
        <end position="328"/>
    </location>
</feature>
<evidence type="ECO:0000256" key="3">
    <source>
        <dbReference type="ARBA" id="ARBA00022679"/>
    </source>
</evidence>
<evidence type="ECO:0000256" key="2">
    <source>
        <dbReference type="ARBA" id="ARBA00022676"/>
    </source>
</evidence>
<feature type="transmembrane region" description="Helical" evidence="16">
    <location>
        <begin position="183"/>
        <end position="202"/>
    </location>
</feature>
<keyword evidence="8 16" id="KW-0472">Membrane</keyword>
<organism evidence="17 18">
    <name type="scientific">Prevotella pectinovora</name>
    <dbReference type="NCBI Taxonomy" id="1602169"/>
    <lineage>
        <taxon>Bacteria</taxon>
        <taxon>Pseudomonadati</taxon>
        <taxon>Bacteroidota</taxon>
        <taxon>Bacteroidia</taxon>
        <taxon>Bacteroidales</taxon>
        <taxon>Prevotellaceae</taxon>
        <taxon>Prevotella</taxon>
    </lineage>
</organism>
<feature type="transmembrane region" description="Helical" evidence="16">
    <location>
        <begin position="139"/>
        <end position="171"/>
    </location>
</feature>
<dbReference type="GO" id="GO:0009252">
    <property type="term" value="P:peptidoglycan biosynthetic process"/>
    <property type="evidence" value="ECO:0007669"/>
    <property type="project" value="UniProtKB-KW"/>
</dbReference>
<evidence type="ECO:0000256" key="14">
    <source>
        <dbReference type="ARBA" id="ARBA00044770"/>
    </source>
</evidence>
<dbReference type="AlphaFoldDB" id="A0A0D0I7K4"/>
<reference evidence="17 18" key="1">
    <citation type="submission" date="2015-01" db="EMBL/GenBank/DDBJ databases">
        <title>Comparative genomics of non-oral Prevotella species.</title>
        <authorList>
            <person name="Accetto T."/>
            <person name="Nograsek B."/>
            <person name="Avgustin G."/>
        </authorList>
    </citation>
    <scope>NUCLEOTIDE SEQUENCE [LARGE SCALE GENOMIC DNA]</scope>
    <source>
        <strain evidence="17 18">P5-119</strain>
    </source>
</reference>
<keyword evidence="18" id="KW-1185">Reference proteome</keyword>
<dbReference type="EC" id="2.4.99.28" evidence="14"/>
<evidence type="ECO:0000256" key="7">
    <source>
        <dbReference type="ARBA" id="ARBA00022989"/>
    </source>
</evidence>
<evidence type="ECO:0000256" key="8">
    <source>
        <dbReference type="ARBA" id="ARBA00023136"/>
    </source>
</evidence>
<name>A0A0D0I7K4_9BACT</name>
<evidence type="ECO:0000256" key="16">
    <source>
        <dbReference type="SAM" id="Phobius"/>
    </source>
</evidence>
<gene>
    <name evidence="17" type="ORF">ST44_02745</name>
</gene>
<feature type="transmembrane region" description="Helical" evidence="16">
    <location>
        <begin position="6"/>
        <end position="24"/>
    </location>
</feature>
<dbReference type="Pfam" id="PF01098">
    <property type="entry name" value="FTSW_RODA_SPOVE"/>
    <property type="match status" value="2"/>
</dbReference>
<feature type="transmembrane region" description="Helical" evidence="16">
    <location>
        <begin position="67"/>
        <end position="89"/>
    </location>
</feature>
<keyword evidence="4 16" id="KW-0812">Transmembrane</keyword>
<dbReference type="GO" id="GO:0032153">
    <property type="term" value="C:cell division site"/>
    <property type="evidence" value="ECO:0007669"/>
    <property type="project" value="TreeGrafter"/>
</dbReference>
<evidence type="ECO:0000256" key="5">
    <source>
        <dbReference type="ARBA" id="ARBA00022960"/>
    </source>
</evidence>
<evidence type="ECO:0000256" key="10">
    <source>
        <dbReference type="ARBA" id="ARBA00033270"/>
    </source>
</evidence>
<comment type="similarity">
    <text evidence="11">Belongs to the SEDS family. FtsW subfamily.</text>
</comment>
<evidence type="ECO:0000256" key="11">
    <source>
        <dbReference type="ARBA" id="ARBA00038053"/>
    </source>
</evidence>
<evidence type="ECO:0000313" key="17">
    <source>
        <dbReference type="EMBL" id="KIP64193.1"/>
    </source>
</evidence>
<feature type="transmembrane region" description="Helical" evidence="16">
    <location>
        <begin position="377"/>
        <end position="398"/>
    </location>
</feature>
<keyword evidence="6" id="KW-0573">Peptidoglycan synthesis</keyword>
<dbReference type="EMBL" id="JXQK01000031">
    <property type="protein sequence ID" value="KIP64193.1"/>
    <property type="molecule type" value="Genomic_DNA"/>
</dbReference>
<protein>
    <recommendedName>
        <fullName evidence="12">Probable peptidoglycan glycosyltransferase FtsW</fullName>
        <ecNumber evidence="14">2.4.99.28</ecNumber>
    </recommendedName>
    <alternativeName>
        <fullName evidence="13">Cell division protein FtsW</fullName>
    </alternativeName>
    <alternativeName>
        <fullName evidence="10">Cell wall polymerase</fullName>
    </alternativeName>
    <alternativeName>
        <fullName evidence="9">Peptidoglycan polymerase</fullName>
    </alternativeName>
</protein>
<evidence type="ECO:0000256" key="12">
    <source>
        <dbReference type="ARBA" id="ARBA00041185"/>
    </source>
</evidence>
<evidence type="ECO:0000256" key="1">
    <source>
        <dbReference type="ARBA" id="ARBA00004141"/>
    </source>
</evidence>
<proteinExistence type="inferred from homology"/>
<comment type="catalytic activity">
    <reaction evidence="15">
        <text>[GlcNAc-(1-&gt;4)-Mur2Ac(oyl-L-Ala-gamma-D-Glu-L-Lys-D-Ala-D-Ala)](n)-di-trans,octa-cis-undecaprenyl diphosphate + beta-D-GlcNAc-(1-&gt;4)-Mur2Ac(oyl-L-Ala-gamma-D-Glu-L-Lys-D-Ala-D-Ala)-di-trans,octa-cis-undecaprenyl diphosphate = [GlcNAc-(1-&gt;4)-Mur2Ac(oyl-L-Ala-gamma-D-Glu-L-Lys-D-Ala-D-Ala)](n+1)-di-trans,octa-cis-undecaprenyl diphosphate + di-trans,octa-cis-undecaprenyl diphosphate + H(+)</text>
        <dbReference type="Rhea" id="RHEA:23708"/>
        <dbReference type="Rhea" id="RHEA-COMP:9602"/>
        <dbReference type="Rhea" id="RHEA-COMP:9603"/>
        <dbReference type="ChEBI" id="CHEBI:15378"/>
        <dbReference type="ChEBI" id="CHEBI:58405"/>
        <dbReference type="ChEBI" id="CHEBI:60033"/>
        <dbReference type="ChEBI" id="CHEBI:78435"/>
        <dbReference type="EC" id="2.4.99.28"/>
    </reaction>
</comment>
<evidence type="ECO:0000313" key="18">
    <source>
        <dbReference type="Proteomes" id="UP000032046"/>
    </source>
</evidence>
<dbReference type="InterPro" id="IPR001182">
    <property type="entry name" value="FtsW/RodA"/>
</dbReference>
<dbReference type="Proteomes" id="UP000032046">
    <property type="component" value="Unassembled WGS sequence"/>
</dbReference>
<dbReference type="GO" id="GO:0051301">
    <property type="term" value="P:cell division"/>
    <property type="evidence" value="ECO:0007669"/>
    <property type="project" value="InterPro"/>
</dbReference>
<sequence length="419" mass="45817">MKGDPVIWGVFIMLCIISIIEVFSASSNLTYKTSNYWGPICKHVFLLGWGVLFMLATMNLKCKYFKLVMPLALFISFVLLIICFFVGAVNDGHRWIPIPVIGMKFQPSEMAKGAVVLAVATILSAMQTDTGVDKRAFKFIITVSGGFIVLIGLENLSTAALLGAVVLMMMWIGRIPKRQLGKLMGSLAILAVGGLIIVMAFGHDKEKEAEEDPRMAMVDKNKVKATDKEDSKEPKLFHRLDTWKSRIDKFLDGKDVPPEKFDLNNDAQEGYSQIAIASSNMMGKGPGNSTMRDYLPQAFSDFIYSIIIEEMGLIGAVGVCLLYIILLFRTMTIASRCANTFPALLIIGIALMLVTQALFNMGVAVGWLPVTGQPLPLISKGGTSSIMNCVYIGMILSVSRSAKKKNETAHIHTATPIAA</sequence>